<dbReference type="InterPro" id="IPR023586">
    <property type="entry name" value="Ile-tRNA-ligase_type2"/>
</dbReference>
<evidence type="ECO:0000256" key="5">
    <source>
        <dbReference type="ARBA" id="ARBA00023146"/>
    </source>
</evidence>
<reference evidence="7 8" key="1">
    <citation type="journal article" date="2024" name="IMA Fungus">
        <title>IMA Genome - F19 : A genome assembly and annotation guide to empower mycologists, including annotated draft genome sequences of Ceratocystis pirilliformis, Diaporthe australafricana, Fusarium ophioides, Paecilomyces lecythidis, and Sporothrix stenoceras.</title>
        <authorList>
            <person name="Aylward J."/>
            <person name="Wilson A.M."/>
            <person name="Visagie C.M."/>
            <person name="Spraker J."/>
            <person name="Barnes I."/>
            <person name="Buitendag C."/>
            <person name="Ceriani C."/>
            <person name="Del Mar Angel L."/>
            <person name="du Plessis D."/>
            <person name="Fuchs T."/>
            <person name="Gasser K."/>
            <person name="Kramer D."/>
            <person name="Li W."/>
            <person name="Munsamy K."/>
            <person name="Piso A."/>
            <person name="Price J.L."/>
            <person name="Sonnekus B."/>
            <person name="Thomas C."/>
            <person name="van der Nest A."/>
            <person name="van Dijk A."/>
            <person name="van Heerden A."/>
            <person name="van Vuuren N."/>
            <person name="Yilmaz N."/>
            <person name="Duong T.A."/>
            <person name="van der Merwe N.A."/>
            <person name="Wingfield M.J."/>
            <person name="Wingfield B.D."/>
        </authorList>
    </citation>
    <scope>NUCLEOTIDE SEQUENCE [LARGE SCALE GENOMIC DNA]</scope>
    <source>
        <strain evidence="7 8">CMW 18300</strain>
    </source>
</reference>
<dbReference type="Pfam" id="PF08264">
    <property type="entry name" value="Anticodon_1"/>
    <property type="match status" value="1"/>
</dbReference>
<keyword evidence="4" id="KW-0648">Protein biosynthesis</keyword>
<dbReference type="CDD" id="cd07961">
    <property type="entry name" value="Anticodon_Ia_Ile_ABEc"/>
    <property type="match status" value="1"/>
</dbReference>
<organism evidence="7 8">
    <name type="scientific">Diaporthe australafricana</name>
    <dbReference type="NCBI Taxonomy" id="127596"/>
    <lineage>
        <taxon>Eukaryota</taxon>
        <taxon>Fungi</taxon>
        <taxon>Dikarya</taxon>
        <taxon>Ascomycota</taxon>
        <taxon>Pezizomycotina</taxon>
        <taxon>Sordariomycetes</taxon>
        <taxon>Sordariomycetidae</taxon>
        <taxon>Diaporthales</taxon>
        <taxon>Diaporthaceae</taxon>
        <taxon>Diaporthe</taxon>
    </lineage>
</organism>
<dbReference type="InterPro" id="IPR009008">
    <property type="entry name" value="Val/Leu/Ile-tRNA-synth_edit"/>
</dbReference>
<dbReference type="InterPro" id="IPR033709">
    <property type="entry name" value="Anticodon_Ile_ABEc"/>
</dbReference>
<accession>A0ABR3WU47</accession>
<dbReference type="InterPro" id="IPR013155">
    <property type="entry name" value="M/V/L/I-tRNA-synth_anticd-bd"/>
</dbReference>
<comment type="caution">
    <text evidence="7">The sequence shown here is derived from an EMBL/GenBank/DDBJ whole genome shotgun (WGS) entry which is preliminary data.</text>
</comment>
<evidence type="ECO:0000313" key="7">
    <source>
        <dbReference type="EMBL" id="KAL1866854.1"/>
    </source>
</evidence>
<keyword evidence="1" id="KW-0436">Ligase</keyword>
<gene>
    <name evidence="7" type="ORF">Daus18300_006557</name>
</gene>
<dbReference type="Gene3D" id="1.10.730.10">
    <property type="entry name" value="Isoleucyl-tRNA Synthetase, Domain 1"/>
    <property type="match status" value="1"/>
</dbReference>
<dbReference type="Proteomes" id="UP001583177">
    <property type="component" value="Unassembled WGS sequence"/>
</dbReference>
<dbReference type="SUPFAM" id="SSF50677">
    <property type="entry name" value="ValRS/IleRS/LeuRS editing domain"/>
    <property type="match status" value="1"/>
</dbReference>
<evidence type="ECO:0000256" key="4">
    <source>
        <dbReference type="ARBA" id="ARBA00022917"/>
    </source>
</evidence>
<keyword evidence="5" id="KW-0030">Aminoacyl-tRNA synthetase</keyword>
<dbReference type="SUPFAM" id="SSF52374">
    <property type="entry name" value="Nucleotidylyl transferase"/>
    <property type="match status" value="1"/>
</dbReference>
<evidence type="ECO:0000313" key="8">
    <source>
        <dbReference type="Proteomes" id="UP001583177"/>
    </source>
</evidence>
<proteinExistence type="predicted"/>
<sequence length="391" mass="44253">MDAPFMESCWWVFKQLWDMAKVYRAYQIMPISTALCTPLSQMEAKQNEKITEDPATLVAFPVVGQYVKIIDEKSGQCYILLESCLSLLYKDLKKAKYKVLSKVSVIGADYVEADEGTSLVHQAPASGQEDYDAAVAAGFISPDRLVPCPVDNKGQFTSDVPDYAGQHVKVAEKDILRDLRKTGRFLVDSMVTDSDKFCWRSDTQLIRVKEVVIKVLLPLWNSYRFFHEQAVPFETNTDAAFVASTFSAADNITNVMDRWILADCQSMLRFIDQAMLGYRLYTVVPRLLRVIDNLTNWYIRFNRKRLKGSAGLGVGDTRQALSTLCQVLLTLVRALAPFTPFVTEHIYGLLKPYLGDQLSSFANLRSVHFLPYPIVRESLFGEITNRKVSSM</sequence>
<protein>
    <recommendedName>
        <fullName evidence="6">Methionyl/Valyl/Leucyl/Isoleucyl-tRNA synthetase anticodon-binding domain-containing protein</fullName>
    </recommendedName>
</protein>
<dbReference type="PANTHER" id="PTHR42780">
    <property type="entry name" value="SOLEUCYL-TRNA SYNTHETASE"/>
    <property type="match status" value="1"/>
</dbReference>
<keyword evidence="3" id="KW-0067">ATP-binding</keyword>
<evidence type="ECO:0000256" key="1">
    <source>
        <dbReference type="ARBA" id="ARBA00022598"/>
    </source>
</evidence>
<keyword evidence="8" id="KW-1185">Reference proteome</keyword>
<dbReference type="EMBL" id="JAWRVE010000053">
    <property type="protein sequence ID" value="KAL1866854.1"/>
    <property type="molecule type" value="Genomic_DNA"/>
</dbReference>
<evidence type="ECO:0000259" key="6">
    <source>
        <dbReference type="Pfam" id="PF08264"/>
    </source>
</evidence>
<name>A0ABR3WU47_9PEZI</name>
<dbReference type="Gene3D" id="3.90.740.10">
    <property type="entry name" value="Valyl/Leucyl/Isoleucyl-tRNA synthetase, editing domain"/>
    <property type="match status" value="1"/>
</dbReference>
<dbReference type="PANTHER" id="PTHR42780:SF1">
    <property type="entry name" value="ISOLEUCINE--TRNA LIGASE, CYTOPLASMIC"/>
    <property type="match status" value="1"/>
</dbReference>
<dbReference type="SUPFAM" id="SSF47323">
    <property type="entry name" value="Anticodon-binding domain of a subclass of class I aminoacyl-tRNA synthetases"/>
    <property type="match status" value="1"/>
</dbReference>
<feature type="domain" description="Methionyl/Valyl/Leucyl/Isoleucyl-tRNA synthetase anticodon-binding" evidence="6">
    <location>
        <begin position="257"/>
        <end position="377"/>
    </location>
</feature>
<evidence type="ECO:0000256" key="2">
    <source>
        <dbReference type="ARBA" id="ARBA00022741"/>
    </source>
</evidence>
<evidence type="ECO:0000256" key="3">
    <source>
        <dbReference type="ARBA" id="ARBA00022840"/>
    </source>
</evidence>
<keyword evidence="2" id="KW-0547">Nucleotide-binding</keyword>
<dbReference type="InterPro" id="IPR009080">
    <property type="entry name" value="tRNAsynth_Ia_anticodon-bd"/>
</dbReference>